<dbReference type="Proteomes" id="UP000826195">
    <property type="component" value="Unassembled WGS sequence"/>
</dbReference>
<evidence type="ECO:0000313" key="2">
    <source>
        <dbReference type="Proteomes" id="UP000826195"/>
    </source>
</evidence>
<organism evidence="1 2">
    <name type="scientific">Cotesia glomerata</name>
    <name type="common">Lepidopteran parasitic wasp</name>
    <name type="synonym">Apanteles glomeratus</name>
    <dbReference type="NCBI Taxonomy" id="32391"/>
    <lineage>
        <taxon>Eukaryota</taxon>
        <taxon>Metazoa</taxon>
        <taxon>Ecdysozoa</taxon>
        <taxon>Arthropoda</taxon>
        <taxon>Hexapoda</taxon>
        <taxon>Insecta</taxon>
        <taxon>Pterygota</taxon>
        <taxon>Neoptera</taxon>
        <taxon>Endopterygota</taxon>
        <taxon>Hymenoptera</taxon>
        <taxon>Apocrita</taxon>
        <taxon>Ichneumonoidea</taxon>
        <taxon>Braconidae</taxon>
        <taxon>Microgastrinae</taxon>
        <taxon>Cotesia</taxon>
    </lineage>
</organism>
<gene>
    <name evidence="1" type="ORF">KQX54_008885</name>
</gene>
<evidence type="ECO:0000313" key="1">
    <source>
        <dbReference type="EMBL" id="KAH0552344.1"/>
    </source>
</evidence>
<dbReference type="AlphaFoldDB" id="A0AAV7IIR6"/>
<proteinExistence type="predicted"/>
<reference evidence="1 2" key="1">
    <citation type="journal article" date="2021" name="J. Hered.">
        <title>A chromosome-level genome assembly of the parasitoid wasp, Cotesia glomerata (Hymenoptera: Braconidae).</title>
        <authorList>
            <person name="Pinto B.J."/>
            <person name="Weis J.J."/>
            <person name="Gamble T."/>
            <person name="Ode P.J."/>
            <person name="Paul R."/>
            <person name="Zaspel J.M."/>
        </authorList>
    </citation>
    <scope>NUCLEOTIDE SEQUENCE [LARGE SCALE GENOMIC DNA]</scope>
    <source>
        <strain evidence="1">CgM1</strain>
    </source>
</reference>
<accession>A0AAV7IIR6</accession>
<protein>
    <submittedName>
        <fullName evidence="1">Uncharacterized protein</fullName>
    </submittedName>
</protein>
<sequence>MKLWHYHRFGFEYLSSSYPCDKLYRSHRIVHGCQTYRLSLDPRMEPEDSRKTEANSHSYSHWQHFHSYNTGTPDPFDYFTFTYLILGIPEATNSTPTPRGLAALPLQISHCRKVDPTPHTSSFNMGYLVSPYPYPNGAGGPIPVSMITWNVKSKQTKNLFTERDSVDRVPRSDEIKRSLALAP</sequence>
<comment type="caution">
    <text evidence="1">The sequence shown here is derived from an EMBL/GenBank/DDBJ whole genome shotgun (WGS) entry which is preliminary data.</text>
</comment>
<name>A0AAV7IIR6_COTGL</name>
<dbReference type="EMBL" id="JAHXZJ010001492">
    <property type="protein sequence ID" value="KAH0552344.1"/>
    <property type="molecule type" value="Genomic_DNA"/>
</dbReference>
<keyword evidence="2" id="KW-1185">Reference proteome</keyword>